<sequence>MSENKCSHEESLKENEDIDKIDNQQELFEDED</sequence>
<accession>A0A392RBD8</accession>
<organism evidence="2 3">
    <name type="scientific">Trifolium medium</name>
    <dbReference type="NCBI Taxonomy" id="97028"/>
    <lineage>
        <taxon>Eukaryota</taxon>
        <taxon>Viridiplantae</taxon>
        <taxon>Streptophyta</taxon>
        <taxon>Embryophyta</taxon>
        <taxon>Tracheophyta</taxon>
        <taxon>Spermatophyta</taxon>
        <taxon>Magnoliopsida</taxon>
        <taxon>eudicotyledons</taxon>
        <taxon>Gunneridae</taxon>
        <taxon>Pentapetalae</taxon>
        <taxon>rosids</taxon>
        <taxon>fabids</taxon>
        <taxon>Fabales</taxon>
        <taxon>Fabaceae</taxon>
        <taxon>Papilionoideae</taxon>
        <taxon>50 kb inversion clade</taxon>
        <taxon>NPAAA clade</taxon>
        <taxon>Hologalegina</taxon>
        <taxon>IRL clade</taxon>
        <taxon>Trifolieae</taxon>
        <taxon>Trifolium</taxon>
    </lineage>
</organism>
<dbReference type="Proteomes" id="UP000265520">
    <property type="component" value="Unassembled WGS sequence"/>
</dbReference>
<feature type="region of interest" description="Disordered" evidence="1">
    <location>
        <begin position="1"/>
        <end position="32"/>
    </location>
</feature>
<dbReference type="EMBL" id="LXQA010201521">
    <property type="protein sequence ID" value="MCI33100.1"/>
    <property type="molecule type" value="Genomic_DNA"/>
</dbReference>
<reference evidence="2 3" key="1">
    <citation type="journal article" date="2018" name="Front. Plant Sci.">
        <title>Red Clover (Trifolium pratense) and Zigzag Clover (T. medium) - A Picture of Genomic Similarities and Differences.</title>
        <authorList>
            <person name="Dluhosova J."/>
            <person name="Istvanek J."/>
            <person name="Nedelnik J."/>
            <person name="Repkova J."/>
        </authorList>
    </citation>
    <scope>NUCLEOTIDE SEQUENCE [LARGE SCALE GENOMIC DNA]</scope>
    <source>
        <strain evidence="3">cv. 10/8</strain>
        <tissue evidence="2">Leaf</tissue>
    </source>
</reference>
<keyword evidence="3" id="KW-1185">Reference proteome</keyword>
<comment type="caution">
    <text evidence="2">The sequence shown here is derived from an EMBL/GenBank/DDBJ whole genome shotgun (WGS) entry which is preliminary data.</text>
</comment>
<evidence type="ECO:0000313" key="2">
    <source>
        <dbReference type="EMBL" id="MCI33100.1"/>
    </source>
</evidence>
<evidence type="ECO:0000313" key="3">
    <source>
        <dbReference type="Proteomes" id="UP000265520"/>
    </source>
</evidence>
<feature type="non-terminal residue" evidence="2">
    <location>
        <position position="32"/>
    </location>
</feature>
<protein>
    <submittedName>
        <fullName evidence="2">Uncharacterized protein</fullName>
    </submittedName>
</protein>
<name>A0A392RBD8_9FABA</name>
<evidence type="ECO:0000256" key="1">
    <source>
        <dbReference type="SAM" id="MobiDB-lite"/>
    </source>
</evidence>
<dbReference type="AlphaFoldDB" id="A0A392RBD8"/>
<feature type="compositionally biased region" description="Basic and acidic residues" evidence="1">
    <location>
        <begin position="1"/>
        <end position="23"/>
    </location>
</feature>
<proteinExistence type="predicted"/>